<dbReference type="InterPro" id="IPR039461">
    <property type="entry name" value="Peptidase_M49"/>
</dbReference>
<feature type="binding site" evidence="17">
    <location>
        <position position="439"/>
    </location>
    <ligand>
        <name>Zn(2+)</name>
        <dbReference type="ChEBI" id="CHEBI:29105"/>
        <note>catalytic</note>
    </ligand>
</feature>
<organism evidence="18 19">
    <name type="scientific">Tetrahymena thermophila (strain SB210)</name>
    <dbReference type="NCBI Taxonomy" id="312017"/>
    <lineage>
        <taxon>Eukaryota</taxon>
        <taxon>Sar</taxon>
        <taxon>Alveolata</taxon>
        <taxon>Ciliophora</taxon>
        <taxon>Intramacronucleata</taxon>
        <taxon>Oligohymenophorea</taxon>
        <taxon>Hymenostomatida</taxon>
        <taxon>Tetrahymenina</taxon>
        <taxon>Tetrahymenidae</taxon>
        <taxon>Tetrahymena</taxon>
    </lineage>
</organism>
<evidence type="ECO:0000313" key="18">
    <source>
        <dbReference type="EMBL" id="EAR85850.1"/>
    </source>
</evidence>
<dbReference type="FunFam" id="3.30.540.30:FF:000001">
    <property type="entry name" value="Dipeptidyl peptidase 3"/>
    <property type="match status" value="1"/>
</dbReference>
<dbReference type="eggNOG" id="KOG3675">
    <property type="taxonomic scope" value="Eukaryota"/>
</dbReference>
<keyword evidence="11 15" id="KW-0862">Zinc</keyword>
<dbReference type="EMBL" id="GG662498">
    <property type="protein sequence ID" value="EAR85850.1"/>
    <property type="molecule type" value="Genomic_DNA"/>
</dbReference>
<dbReference type="GO" id="GO:0004177">
    <property type="term" value="F:aminopeptidase activity"/>
    <property type="evidence" value="ECO:0007669"/>
    <property type="project" value="UniProtKB-KW"/>
</dbReference>
<keyword evidence="8 15" id="KW-0645">Protease</keyword>
<dbReference type="InterPro" id="IPR005317">
    <property type="entry name" value="Dipeptidyl-peptase3"/>
</dbReference>
<dbReference type="FunFam" id="3.30.540.30:FF:000002">
    <property type="entry name" value="Dipeptidyl peptidase 3"/>
    <property type="match status" value="1"/>
</dbReference>
<dbReference type="PANTHER" id="PTHR23422">
    <property type="entry name" value="DIPEPTIDYL PEPTIDASE III-RELATED"/>
    <property type="match status" value="1"/>
</dbReference>
<evidence type="ECO:0000256" key="7">
    <source>
        <dbReference type="ARBA" id="ARBA00022490"/>
    </source>
</evidence>
<comment type="catalytic activity">
    <reaction evidence="1 15">
        <text>Release of an N-terminal dipeptide from a peptide comprising four or more residues, with broad specificity. Also acts on dipeptidyl 2-naphthylamides.</text>
        <dbReference type="EC" id="3.4.14.4"/>
    </reaction>
</comment>
<dbReference type="InParanoid" id="Q22KE9"/>
<dbReference type="GO" id="GO:0005737">
    <property type="term" value="C:cytoplasm"/>
    <property type="evidence" value="ECO:0007669"/>
    <property type="project" value="UniProtKB-SubCell"/>
</dbReference>
<sequence length="716" mass="83313">METEAAPIIPTTTSISPVDCTKAFNELNLKEKLYAYYFSQASWVGSKICYFQRSYESPALFYLFQKIFLNETPEEVKQKLLHNGFDEVQVQQIFVYIGTFFENCGNFKSFGDCKFIPEISKEKFLEFIKLTKAYTIYQPQFDFVWENTNYELYAYHNPYQIIEFINNQGHTSYYSSNISQQNAEQISKFMEQKDINLSPLNTRLLKHSETEYEILVASITKDLQPEKDYEFEGLKIKITYGDFKPFLASLNGYLEKCIKHAENDHQVEMIKSYLKHFENGSIDEHKNSQRHWIKDKGPIIETNIGFIESYLDPLKVRAEFEGFVSVVNKEESKKLEELVSKAEGIISHLPWPKEFEVEKFTKPDFTSLEVLTFASSGIPIGINIPNYDDIRQTEGFKNVNLGNVYSTPKKENVLFANEATAELYCKYFKDSLFVIVALHELLGHGTGKLFQKKEDDTLNFDQEHLLHPILNTKIDTYYDKNETWHSKFGDISSSYEECRADSVAIYLSCFQESLDILIPEYSKEEQSDLVYIAWYEIVVSSIKGLEYYNPELKKWGQAHTAAAYAITKVLIEAGQGLVTIEKTEKEGKPYVYIHLDKSKIWTVGKEAMRKFLIGLQVYKSTGDSVRGIEFFNKYLAVDDEMLEYRKIALDNKKPRKLSLQSHVKLVGNEENVELVNFESTFEGLIKSFTHHYEGQVDDVYTEWLKYHNEFRIKHNK</sequence>
<keyword evidence="6 15" id="KW-0031">Aminopeptidase</keyword>
<dbReference type="Pfam" id="PF03571">
    <property type="entry name" value="Peptidase_M49"/>
    <property type="match status" value="1"/>
</dbReference>
<dbReference type="GO" id="GO:0008235">
    <property type="term" value="F:metalloexopeptidase activity"/>
    <property type="evidence" value="ECO:0007669"/>
    <property type="project" value="InterPro"/>
</dbReference>
<reference evidence="19" key="1">
    <citation type="journal article" date="2006" name="PLoS Biol.">
        <title>Macronuclear genome sequence of the ciliate Tetrahymena thermophila, a model eukaryote.</title>
        <authorList>
            <person name="Eisen J.A."/>
            <person name="Coyne R.S."/>
            <person name="Wu M."/>
            <person name="Wu D."/>
            <person name="Thiagarajan M."/>
            <person name="Wortman J.R."/>
            <person name="Badger J.H."/>
            <person name="Ren Q."/>
            <person name="Amedeo P."/>
            <person name="Jones K.M."/>
            <person name="Tallon L.J."/>
            <person name="Delcher A.L."/>
            <person name="Salzberg S.L."/>
            <person name="Silva J.C."/>
            <person name="Haas B.J."/>
            <person name="Majoros W.H."/>
            <person name="Farzad M."/>
            <person name="Carlton J.M."/>
            <person name="Smith R.K. Jr."/>
            <person name="Garg J."/>
            <person name="Pearlman R.E."/>
            <person name="Karrer K.M."/>
            <person name="Sun L."/>
            <person name="Manning G."/>
            <person name="Elde N.C."/>
            <person name="Turkewitz A.P."/>
            <person name="Asai D.J."/>
            <person name="Wilkes D.E."/>
            <person name="Wang Y."/>
            <person name="Cai H."/>
            <person name="Collins K."/>
            <person name="Stewart B.A."/>
            <person name="Lee S.R."/>
            <person name="Wilamowska K."/>
            <person name="Weinberg Z."/>
            <person name="Ruzzo W.L."/>
            <person name="Wloga D."/>
            <person name="Gaertig J."/>
            <person name="Frankel J."/>
            <person name="Tsao C.-C."/>
            <person name="Gorovsky M.A."/>
            <person name="Keeling P.J."/>
            <person name="Waller R.F."/>
            <person name="Patron N.J."/>
            <person name="Cherry J.M."/>
            <person name="Stover N.A."/>
            <person name="Krieger C.J."/>
            <person name="del Toro C."/>
            <person name="Ryder H.F."/>
            <person name="Williamson S.C."/>
            <person name="Barbeau R.A."/>
            <person name="Hamilton E.P."/>
            <person name="Orias E."/>
        </authorList>
    </citation>
    <scope>NUCLEOTIDE SEQUENCE [LARGE SCALE GENOMIC DNA]</scope>
    <source>
        <strain evidence="19">SB210</strain>
    </source>
</reference>
<evidence type="ECO:0000256" key="15">
    <source>
        <dbReference type="PIRNR" id="PIRNR007828"/>
    </source>
</evidence>
<evidence type="ECO:0000256" key="3">
    <source>
        <dbReference type="ARBA" id="ARBA00010200"/>
    </source>
</evidence>
<evidence type="ECO:0000313" key="19">
    <source>
        <dbReference type="Proteomes" id="UP000009168"/>
    </source>
</evidence>
<dbReference type="AlphaFoldDB" id="Q22KE9"/>
<keyword evidence="9 15" id="KW-0479">Metal-binding</keyword>
<accession>Q22KE9</accession>
<dbReference type="RefSeq" id="XP_001033513.1">
    <property type="nucleotide sequence ID" value="XM_001033513.3"/>
</dbReference>
<dbReference type="GO" id="GO:0008239">
    <property type="term" value="F:dipeptidyl-peptidase activity"/>
    <property type="evidence" value="ECO:0007669"/>
    <property type="project" value="UniProtKB-UniRule"/>
</dbReference>
<feature type="active site" evidence="16">
    <location>
        <position position="440"/>
    </location>
</feature>
<name>Q22KE9_TETTS</name>
<evidence type="ECO:0000256" key="10">
    <source>
        <dbReference type="ARBA" id="ARBA00022801"/>
    </source>
</evidence>
<dbReference type="EC" id="3.4.14.4" evidence="4 15"/>
<dbReference type="PANTHER" id="PTHR23422:SF11">
    <property type="entry name" value="DIPEPTIDYL PEPTIDASE 3"/>
    <property type="match status" value="1"/>
</dbReference>
<comment type="cofactor">
    <cofactor evidence="15 17">
        <name>Zn(2+)</name>
        <dbReference type="ChEBI" id="CHEBI:29105"/>
    </cofactor>
    <text evidence="15 17">Binds 1 zinc ion per subunit.</text>
</comment>
<dbReference type="GO" id="GO:0046872">
    <property type="term" value="F:metal ion binding"/>
    <property type="evidence" value="ECO:0007669"/>
    <property type="project" value="UniProtKB-KW"/>
</dbReference>
<dbReference type="PIRSF" id="PIRSF007828">
    <property type="entry name" value="Dipeptidyl-peptidase_III"/>
    <property type="match status" value="1"/>
</dbReference>
<keyword evidence="12 15" id="KW-0482">Metalloprotease</keyword>
<gene>
    <name evidence="18" type="ORF">TTHERM_00313320</name>
</gene>
<dbReference type="GO" id="GO:0006508">
    <property type="term" value="P:proteolysis"/>
    <property type="evidence" value="ECO:0007669"/>
    <property type="project" value="UniProtKB-KW"/>
</dbReference>
<evidence type="ECO:0000256" key="8">
    <source>
        <dbReference type="ARBA" id="ARBA00022670"/>
    </source>
</evidence>
<evidence type="ECO:0000256" key="12">
    <source>
        <dbReference type="ARBA" id="ARBA00023049"/>
    </source>
</evidence>
<dbReference type="OMA" id="QRYWIRD"/>
<keyword evidence="7 15" id="KW-0963">Cytoplasm</keyword>
<dbReference type="STRING" id="312017.Q22KE9"/>
<evidence type="ECO:0000256" key="9">
    <source>
        <dbReference type="ARBA" id="ARBA00022723"/>
    </source>
</evidence>
<dbReference type="Gene3D" id="3.30.540.30">
    <property type="match status" value="2"/>
</dbReference>
<evidence type="ECO:0000256" key="1">
    <source>
        <dbReference type="ARBA" id="ARBA00001336"/>
    </source>
</evidence>
<proteinExistence type="inferred from homology"/>
<evidence type="ECO:0000256" key="11">
    <source>
        <dbReference type="ARBA" id="ARBA00022833"/>
    </source>
</evidence>
<dbReference type="Gene3D" id="3.30.70.2600">
    <property type="match status" value="1"/>
</dbReference>
<feature type="binding site" evidence="17">
    <location>
        <position position="444"/>
    </location>
    <ligand>
        <name>Zn(2+)</name>
        <dbReference type="ChEBI" id="CHEBI:29105"/>
        <note>catalytic</note>
    </ligand>
</feature>
<dbReference type="GeneID" id="7824672"/>
<evidence type="ECO:0000256" key="6">
    <source>
        <dbReference type="ARBA" id="ARBA00022438"/>
    </source>
</evidence>
<dbReference type="Proteomes" id="UP000009168">
    <property type="component" value="Unassembled WGS sequence"/>
</dbReference>
<evidence type="ECO:0000256" key="13">
    <source>
        <dbReference type="ARBA" id="ARBA00031288"/>
    </source>
</evidence>
<feature type="binding site" evidence="17">
    <location>
        <position position="497"/>
    </location>
    <ligand>
        <name>Zn(2+)</name>
        <dbReference type="ChEBI" id="CHEBI:29105"/>
        <note>catalytic</note>
    </ligand>
</feature>
<dbReference type="KEGG" id="tet:TTHERM_00313320"/>
<dbReference type="HOGENOM" id="CLU_011977_0_0_1"/>
<evidence type="ECO:0000256" key="4">
    <source>
        <dbReference type="ARBA" id="ARBA00012063"/>
    </source>
</evidence>
<comment type="subcellular location">
    <subcellularLocation>
        <location evidence="2">Cytoplasm</location>
    </subcellularLocation>
</comment>
<comment type="similarity">
    <text evidence="3 15">Belongs to the peptidase M49 family.</text>
</comment>
<evidence type="ECO:0000256" key="17">
    <source>
        <dbReference type="PIRSR" id="PIRSR007828-2"/>
    </source>
</evidence>
<evidence type="ECO:0000256" key="16">
    <source>
        <dbReference type="PIRSR" id="PIRSR007828-1"/>
    </source>
</evidence>
<evidence type="ECO:0000256" key="14">
    <source>
        <dbReference type="ARBA" id="ARBA00032119"/>
    </source>
</evidence>
<evidence type="ECO:0000256" key="2">
    <source>
        <dbReference type="ARBA" id="ARBA00004496"/>
    </source>
</evidence>
<protein>
    <recommendedName>
        <fullName evidence="5 15">Dipeptidyl peptidase 3</fullName>
        <ecNumber evidence="4 15">3.4.14.4</ecNumber>
    </recommendedName>
    <alternativeName>
        <fullName evidence="13 15">Dipeptidyl aminopeptidase III</fullName>
    </alternativeName>
    <alternativeName>
        <fullName evidence="14 15">Dipeptidyl peptidase III</fullName>
    </alternativeName>
</protein>
<keyword evidence="10 15" id="KW-0378">Hydrolase</keyword>
<dbReference type="OrthoDB" id="4694525at2759"/>
<keyword evidence="19" id="KW-1185">Reference proteome</keyword>
<evidence type="ECO:0000256" key="5">
    <source>
        <dbReference type="ARBA" id="ARBA00014713"/>
    </source>
</evidence>